<gene>
    <name evidence="1" type="ORF">DWZ46_09615</name>
</gene>
<organism evidence="1 2">
    <name type="scientific">Faecalibacterium prausnitzii</name>
    <dbReference type="NCBI Taxonomy" id="853"/>
    <lineage>
        <taxon>Bacteria</taxon>
        <taxon>Bacillati</taxon>
        <taxon>Bacillota</taxon>
        <taxon>Clostridia</taxon>
        <taxon>Eubacteriales</taxon>
        <taxon>Oscillospiraceae</taxon>
        <taxon>Faecalibacterium</taxon>
    </lineage>
</organism>
<protein>
    <submittedName>
        <fullName evidence="1">Uncharacterized protein</fullName>
    </submittedName>
</protein>
<dbReference type="EMBL" id="QVER01000011">
    <property type="protein sequence ID" value="RGB90771.1"/>
    <property type="molecule type" value="Genomic_DNA"/>
</dbReference>
<proteinExistence type="predicted"/>
<reference evidence="1 2" key="1">
    <citation type="submission" date="2018-08" db="EMBL/GenBank/DDBJ databases">
        <title>A genome reference for cultivated species of the human gut microbiota.</title>
        <authorList>
            <person name="Zou Y."/>
            <person name="Xue W."/>
            <person name="Luo G."/>
        </authorList>
    </citation>
    <scope>NUCLEOTIDE SEQUENCE [LARGE SCALE GENOMIC DNA]</scope>
    <source>
        <strain evidence="1 2">AF32-8AC</strain>
    </source>
</reference>
<name>A0A3E2U509_9FIRM</name>
<dbReference type="AlphaFoldDB" id="A0A3E2U509"/>
<accession>A0A3E2U509</accession>
<dbReference type="Proteomes" id="UP000260991">
    <property type="component" value="Unassembled WGS sequence"/>
</dbReference>
<comment type="caution">
    <text evidence="1">The sequence shown here is derived from an EMBL/GenBank/DDBJ whole genome shotgun (WGS) entry which is preliminary data.</text>
</comment>
<sequence>LDYFITEVIFCQALFSKFFVIRISPANLERSQFLGAGRNFRTSIGSFRFTFSWDSEVILLSQRLALKYNTIRRVRCQHFFASFSGFFAPTQIRFNLLYSSGNFFCLL</sequence>
<evidence type="ECO:0000313" key="1">
    <source>
        <dbReference type="EMBL" id="RGB90771.1"/>
    </source>
</evidence>
<feature type="non-terminal residue" evidence="1">
    <location>
        <position position="1"/>
    </location>
</feature>
<evidence type="ECO:0000313" key="2">
    <source>
        <dbReference type="Proteomes" id="UP000260991"/>
    </source>
</evidence>